<reference evidence="2 3" key="1">
    <citation type="journal article" date="2015" name="Nature">
        <title>rRNA introns, odd ribosomes, and small enigmatic genomes across a large radiation of phyla.</title>
        <authorList>
            <person name="Brown C.T."/>
            <person name="Hug L.A."/>
            <person name="Thomas B.C."/>
            <person name="Sharon I."/>
            <person name="Castelle C.J."/>
            <person name="Singh A."/>
            <person name="Wilkins M.J."/>
            <person name="Williams K.H."/>
            <person name="Banfield J.F."/>
        </authorList>
    </citation>
    <scope>NUCLEOTIDE SEQUENCE [LARGE SCALE GENOMIC DNA]</scope>
</reference>
<evidence type="ECO:0000313" key="2">
    <source>
        <dbReference type="EMBL" id="KKU93709.1"/>
    </source>
</evidence>
<dbReference type="AlphaFoldDB" id="A0A0G1UHW5"/>
<feature type="coiled-coil region" evidence="1">
    <location>
        <begin position="3"/>
        <end position="30"/>
    </location>
</feature>
<dbReference type="Proteomes" id="UP000034877">
    <property type="component" value="Unassembled WGS sequence"/>
</dbReference>
<sequence length="83" mass="9847">MKISQLEEKLAELRGQLQRLETEEAEKIRRKRMLADMGDDFRENEGAKMVMEDHNLLHMRIFKLKKEIYEIKKALAAARGYNP</sequence>
<evidence type="ECO:0000313" key="3">
    <source>
        <dbReference type="Proteomes" id="UP000034877"/>
    </source>
</evidence>
<proteinExistence type="predicted"/>
<dbReference type="EMBL" id="LCPE01000018">
    <property type="protein sequence ID" value="KKU93709.1"/>
    <property type="molecule type" value="Genomic_DNA"/>
</dbReference>
<keyword evidence="1" id="KW-0175">Coiled coil</keyword>
<protein>
    <submittedName>
        <fullName evidence="2">Uncharacterized protein</fullName>
    </submittedName>
</protein>
<name>A0A0G1UHW5_9BACT</name>
<comment type="caution">
    <text evidence="2">The sequence shown here is derived from an EMBL/GenBank/DDBJ whole genome shotgun (WGS) entry which is preliminary data.</text>
</comment>
<organism evidence="2 3">
    <name type="scientific">Candidatus Amesbacteria bacterium GW2011_GWC1_48_10</name>
    <dbReference type="NCBI Taxonomy" id="1618365"/>
    <lineage>
        <taxon>Bacteria</taxon>
        <taxon>Candidatus Amesiibacteriota</taxon>
    </lineage>
</organism>
<evidence type="ECO:0000256" key="1">
    <source>
        <dbReference type="SAM" id="Coils"/>
    </source>
</evidence>
<accession>A0A0G1UHW5</accession>
<gene>
    <name evidence="2" type="ORF">UY22_C0018G0016</name>
</gene>